<feature type="transmembrane region" description="Helical" evidence="1">
    <location>
        <begin position="141"/>
        <end position="165"/>
    </location>
</feature>
<feature type="transmembrane region" description="Helical" evidence="1">
    <location>
        <begin position="177"/>
        <end position="196"/>
    </location>
</feature>
<proteinExistence type="predicted"/>
<organism evidence="2 3">
    <name type="scientific">Catenulispora yoronensis</name>
    <dbReference type="NCBI Taxonomy" id="450799"/>
    <lineage>
        <taxon>Bacteria</taxon>
        <taxon>Bacillati</taxon>
        <taxon>Actinomycetota</taxon>
        <taxon>Actinomycetes</taxon>
        <taxon>Catenulisporales</taxon>
        <taxon>Catenulisporaceae</taxon>
        <taxon>Catenulispora</taxon>
    </lineage>
</organism>
<sequence length="197" mass="20753">MTTAPATTSPSFARKVTDGLEPKNWILAVTILVGWQVDRFAGIGWGLLGALFAAVIPIAFIKYGMKRGRWADRHVGVKQHRLIVMVFIIGSVATGIALMIGLGAPRTMTALIAAMLTTLAALMAITTVWKISVHAAVSSGAVAMLAVVYGPIALTGYALVALVGWSRIELRDHTRGQVLAGTVLGAVVAAATFTLFR</sequence>
<comment type="caution">
    <text evidence="2">The sequence shown here is derived from an EMBL/GenBank/DDBJ whole genome shotgun (WGS) entry which is preliminary data.</text>
</comment>
<keyword evidence="1" id="KW-0812">Transmembrane</keyword>
<dbReference type="EMBL" id="BAAAQN010000017">
    <property type="protein sequence ID" value="GAA2030992.1"/>
    <property type="molecule type" value="Genomic_DNA"/>
</dbReference>
<keyword evidence="3" id="KW-1185">Reference proteome</keyword>
<protein>
    <recommendedName>
        <fullName evidence="4">PAP2 superfamily protein</fullName>
    </recommendedName>
</protein>
<keyword evidence="1" id="KW-1133">Transmembrane helix</keyword>
<evidence type="ECO:0000313" key="2">
    <source>
        <dbReference type="EMBL" id="GAA2030992.1"/>
    </source>
</evidence>
<evidence type="ECO:0000313" key="3">
    <source>
        <dbReference type="Proteomes" id="UP001500751"/>
    </source>
</evidence>
<evidence type="ECO:0000256" key="1">
    <source>
        <dbReference type="SAM" id="Phobius"/>
    </source>
</evidence>
<keyword evidence="1" id="KW-0472">Membrane</keyword>
<reference evidence="3" key="1">
    <citation type="journal article" date="2019" name="Int. J. Syst. Evol. Microbiol.">
        <title>The Global Catalogue of Microorganisms (GCM) 10K type strain sequencing project: providing services to taxonomists for standard genome sequencing and annotation.</title>
        <authorList>
            <consortium name="The Broad Institute Genomics Platform"/>
            <consortium name="The Broad Institute Genome Sequencing Center for Infectious Disease"/>
            <person name="Wu L."/>
            <person name="Ma J."/>
        </authorList>
    </citation>
    <scope>NUCLEOTIDE SEQUENCE [LARGE SCALE GENOMIC DNA]</scope>
    <source>
        <strain evidence="3">JCM 16014</strain>
    </source>
</reference>
<feature type="transmembrane region" description="Helical" evidence="1">
    <location>
        <begin position="42"/>
        <end position="61"/>
    </location>
</feature>
<dbReference type="Proteomes" id="UP001500751">
    <property type="component" value="Unassembled WGS sequence"/>
</dbReference>
<feature type="transmembrane region" description="Helical" evidence="1">
    <location>
        <begin position="110"/>
        <end position="129"/>
    </location>
</feature>
<evidence type="ECO:0008006" key="4">
    <source>
        <dbReference type="Google" id="ProtNLM"/>
    </source>
</evidence>
<gene>
    <name evidence="2" type="ORF">GCM10009839_33570</name>
</gene>
<dbReference type="SUPFAM" id="SSF48317">
    <property type="entry name" value="Acid phosphatase/Vanadium-dependent haloperoxidase"/>
    <property type="match status" value="1"/>
</dbReference>
<feature type="transmembrane region" description="Helical" evidence="1">
    <location>
        <begin position="82"/>
        <end position="104"/>
    </location>
</feature>
<accession>A0ABP5FP04</accession>
<name>A0ABP5FP04_9ACTN</name>
<dbReference type="InterPro" id="IPR036938">
    <property type="entry name" value="PAP2/HPO_sf"/>
</dbReference>
<dbReference type="RefSeq" id="WP_344666530.1">
    <property type="nucleotide sequence ID" value="NZ_BAAAQN010000017.1"/>
</dbReference>